<dbReference type="EMBL" id="SJPW01000003">
    <property type="protein sequence ID" value="TWU56674.1"/>
    <property type="molecule type" value="Genomic_DNA"/>
</dbReference>
<dbReference type="RefSeq" id="WP_261344116.1">
    <property type="nucleotide sequence ID" value="NZ_SJPW01000003.1"/>
</dbReference>
<sequence length="41" mass="4780">MDAKEGEFDELLFTMDVLSDLKKIDELLNFDELKDVSTSRE</sequence>
<organism evidence="1 2">
    <name type="scientific">Rubripirellula tenax</name>
    <dbReference type="NCBI Taxonomy" id="2528015"/>
    <lineage>
        <taxon>Bacteria</taxon>
        <taxon>Pseudomonadati</taxon>
        <taxon>Planctomycetota</taxon>
        <taxon>Planctomycetia</taxon>
        <taxon>Pirellulales</taxon>
        <taxon>Pirellulaceae</taxon>
        <taxon>Rubripirellula</taxon>
    </lineage>
</organism>
<dbReference type="AlphaFoldDB" id="A0A5C6F861"/>
<name>A0A5C6F861_9BACT</name>
<keyword evidence="2" id="KW-1185">Reference proteome</keyword>
<accession>A0A5C6F861</accession>
<comment type="caution">
    <text evidence="1">The sequence shown here is derived from an EMBL/GenBank/DDBJ whole genome shotgun (WGS) entry which is preliminary data.</text>
</comment>
<gene>
    <name evidence="1" type="ORF">Poly51_25910</name>
</gene>
<evidence type="ECO:0000313" key="2">
    <source>
        <dbReference type="Proteomes" id="UP000318288"/>
    </source>
</evidence>
<reference evidence="1 2" key="1">
    <citation type="submission" date="2019-02" db="EMBL/GenBank/DDBJ databases">
        <title>Deep-cultivation of Planctomycetes and their phenomic and genomic characterization uncovers novel biology.</title>
        <authorList>
            <person name="Wiegand S."/>
            <person name="Jogler M."/>
            <person name="Boedeker C."/>
            <person name="Pinto D."/>
            <person name="Vollmers J."/>
            <person name="Rivas-Marin E."/>
            <person name="Kohn T."/>
            <person name="Peeters S.H."/>
            <person name="Heuer A."/>
            <person name="Rast P."/>
            <person name="Oberbeckmann S."/>
            <person name="Bunk B."/>
            <person name="Jeske O."/>
            <person name="Meyerdierks A."/>
            <person name="Storesund J.E."/>
            <person name="Kallscheuer N."/>
            <person name="Luecker S."/>
            <person name="Lage O.M."/>
            <person name="Pohl T."/>
            <person name="Merkel B.J."/>
            <person name="Hornburger P."/>
            <person name="Mueller R.-W."/>
            <person name="Bruemmer F."/>
            <person name="Labrenz M."/>
            <person name="Spormann A.M."/>
            <person name="Op Den Camp H."/>
            <person name="Overmann J."/>
            <person name="Amann R."/>
            <person name="Jetten M.S.M."/>
            <person name="Mascher T."/>
            <person name="Medema M.H."/>
            <person name="Devos D.P."/>
            <person name="Kaster A.-K."/>
            <person name="Ovreas L."/>
            <person name="Rohde M."/>
            <person name="Galperin M.Y."/>
            <person name="Jogler C."/>
        </authorList>
    </citation>
    <scope>NUCLEOTIDE SEQUENCE [LARGE SCALE GENOMIC DNA]</scope>
    <source>
        <strain evidence="1 2">Poly51</strain>
    </source>
</reference>
<dbReference type="Proteomes" id="UP000318288">
    <property type="component" value="Unassembled WGS sequence"/>
</dbReference>
<proteinExistence type="predicted"/>
<protein>
    <submittedName>
        <fullName evidence="1">Uncharacterized protein</fullName>
    </submittedName>
</protein>
<evidence type="ECO:0000313" key="1">
    <source>
        <dbReference type="EMBL" id="TWU56674.1"/>
    </source>
</evidence>